<evidence type="ECO:0000256" key="2">
    <source>
        <dbReference type="ARBA" id="ARBA00022803"/>
    </source>
</evidence>
<evidence type="ECO:0000313" key="5">
    <source>
        <dbReference type="Proteomes" id="UP001165489"/>
    </source>
</evidence>
<dbReference type="PANTHER" id="PTHR44858:SF1">
    <property type="entry name" value="UDP-N-ACETYLGLUCOSAMINE--PEPTIDE N-ACETYLGLUCOSAMINYLTRANSFERASE SPINDLY-RELATED"/>
    <property type="match status" value="1"/>
</dbReference>
<comment type="caution">
    <text evidence="4">The sequence shown here is derived from an EMBL/GenBank/DDBJ whole genome shotgun (WGS) entry which is preliminary data.</text>
</comment>
<keyword evidence="1" id="KW-0677">Repeat</keyword>
<dbReference type="InterPro" id="IPR019734">
    <property type="entry name" value="TPR_rpt"/>
</dbReference>
<dbReference type="SUPFAM" id="SSF48452">
    <property type="entry name" value="TPR-like"/>
    <property type="match status" value="1"/>
</dbReference>
<dbReference type="PROSITE" id="PS50005">
    <property type="entry name" value="TPR"/>
    <property type="match status" value="5"/>
</dbReference>
<keyword evidence="2 3" id="KW-0802">TPR repeat</keyword>
<feature type="repeat" description="TPR" evidence="3">
    <location>
        <begin position="98"/>
        <end position="131"/>
    </location>
</feature>
<gene>
    <name evidence="4" type="ORF">MM239_17440</name>
</gene>
<dbReference type="Gene3D" id="1.25.40.10">
    <property type="entry name" value="Tetratricopeptide repeat domain"/>
    <property type="match status" value="3"/>
</dbReference>
<dbReference type="Pfam" id="PF13414">
    <property type="entry name" value="TPR_11"/>
    <property type="match status" value="1"/>
</dbReference>
<dbReference type="PROSITE" id="PS51257">
    <property type="entry name" value="PROKAR_LIPOPROTEIN"/>
    <property type="match status" value="1"/>
</dbReference>
<feature type="repeat" description="TPR" evidence="3">
    <location>
        <begin position="132"/>
        <end position="165"/>
    </location>
</feature>
<protein>
    <submittedName>
        <fullName evidence="4">Tetratricopeptide repeat protein</fullName>
    </submittedName>
</protein>
<dbReference type="Pfam" id="PF13181">
    <property type="entry name" value="TPR_8"/>
    <property type="match status" value="1"/>
</dbReference>
<evidence type="ECO:0000256" key="3">
    <source>
        <dbReference type="PROSITE-ProRule" id="PRU00339"/>
    </source>
</evidence>
<sequence>MKNQKVSRLLWIIIPAILWLGCASQEDKKGRFFLKGNEKLKENDLKGASEFYTEALKIDPDFADALLNRGIVYSRLNNLDAAIADFSNIITIGSPIDSTAYFQRGLTYLDNGENYKALSDAENLLKISPESWKSYFLLGLAKERLKDYKAALEAFEQGLAFNPNNPDLMVNMATIHYYQKDYINAIRLLESAENSNPREANIYNLRSMIAFEKEAYEEALDWVEKAIEMNPRMSFFHNNRGLYFLYLDELEKAIADINYSIKQTPKNPYAWRNKGIYYYLKGDKTSAIKYLEDAKNHDPNMDLVDEYLVKARSL</sequence>
<feature type="repeat" description="TPR" evidence="3">
    <location>
        <begin position="200"/>
        <end position="233"/>
    </location>
</feature>
<dbReference type="Pfam" id="PF13432">
    <property type="entry name" value="TPR_16"/>
    <property type="match status" value="1"/>
</dbReference>
<evidence type="ECO:0000313" key="4">
    <source>
        <dbReference type="EMBL" id="MCH7411184.1"/>
    </source>
</evidence>
<accession>A0ABS9V473</accession>
<dbReference type="Pfam" id="PF14559">
    <property type="entry name" value="TPR_19"/>
    <property type="match status" value="1"/>
</dbReference>
<dbReference type="InterPro" id="IPR011990">
    <property type="entry name" value="TPR-like_helical_dom_sf"/>
</dbReference>
<feature type="repeat" description="TPR" evidence="3">
    <location>
        <begin position="29"/>
        <end position="62"/>
    </location>
</feature>
<dbReference type="SMART" id="SM00028">
    <property type="entry name" value="TPR"/>
    <property type="match status" value="8"/>
</dbReference>
<reference evidence="4" key="1">
    <citation type="submission" date="2022-03" db="EMBL/GenBank/DDBJ databases">
        <title>De novo assembled genomes of Belliella spp. (Cyclobacteriaceae) strains.</title>
        <authorList>
            <person name="Szabo A."/>
            <person name="Korponai K."/>
            <person name="Felfoldi T."/>
        </authorList>
    </citation>
    <scope>NUCLEOTIDE SEQUENCE</scope>
    <source>
        <strain evidence="4">DSM 111904</strain>
    </source>
</reference>
<dbReference type="InterPro" id="IPR050498">
    <property type="entry name" value="Ycf3"/>
</dbReference>
<proteinExistence type="predicted"/>
<dbReference type="EMBL" id="JAKZGP010000063">
    <property type="protein sequence ID" value="MCH7411184.1"/>
    <property type="molecule type" value="Genomic_DNA"/>
</dbReference>
<name>A0ABS9V473_9BACT</name>
<feature type="repeat" description="TPR" evidence="3">
    <location>
        <begin position="268"/>
        <end position="301"/>
    </location>
</feature>
<dbReference type="RefSeq" id="WP_241349537.1">
    <property type="nucleotide sequence ID" value="NZ_JAKZGP010000063.1"/>
</dbReference>
<dbReference type="Proteomes" id="UP001165489">
    <property type="component" value="Unassembled WGS sequence"/>
</dbReference>
<evidence type="ECO:0000256" key="1">
    <source>
        <dbReference type="ARBA" id="ARBA00022737"/>
    </source>
</evidence>
<dbReference type="PANTHER" id="PTHR44858">
    <property type="entry name" value="TETRATRICOPEPTIDE REPEAT PROTEIN 6"/>
    <property type="match status" value="1"/>
</dbReference>
<organism evidence="4 5">
    <name type="scientific">Belliella filtrata</name>
    <dbReference type="NCBI Taxonomy" id="2923435"/>
    <lineage>
        <taxon>Bacteria</taxon>
        <taxon>Pseudomonadati</taxon>
        <taxon>Bacteroidota</taxon>
        <taxon>Cytophagia</taxon>
        <taxon>Cytophagales</taxon>
        <taxon>Cyclobacteriaceae</taxon>
        <taxon>Belliella</taxon>
    </lineage>
</organism>
<keyword evidence="5" id="KW-1185">Reference proteome</keyword>